<accession>A0A7S8FF28</accession>
<dbReference type="KEGG" id="nkf:Nkreftii_002437"/>
<name>A0A7S8FF28_9BACT</name>
<gene>
    <name evidence="2" type="ORF">Nkreftii_002437</name>
</gene>
<evidence type="ECO:0000313" key="2">
    <source>
        <dbReference type="EMBL" id="QPD04663.1"/>
    </source>
</evidence>
<protein>
    <recommendedName>
        <fullName evidence="4">Antitoxin</fullName>
    </recommendedName>
</protein>
<dbReference type="Proteomes" id="UP000593737">
    <property type="component" value="Chromosome"/>
</dbReference>
<evidence type="ECO:0008006" key="4">
    <source>
        <dbReference type="Google" id="ProtNLM"/>
    </source>
</evidence>
<feature type="region of interest" description="Disordered" evidence="1">
    <location>
        <begin position="89"/>
        <end position="108"/>
    </location>
</feature>
<dbReference type="AlphaFoldDB" id="A0A7S8FF28"/>
<dbReference type="EMBL" id="CP047423">
    <property type="protein sequence ID" value="QPD04663.1"/>
    <property type="molecule type" value="Genomic_DNA"/>
</dbReference>
<proteinExistence type="predicted"/>
<reference evidence="2 3" key="1">
    <citation type="journal article" date="2020" name="ISME J.">
        <title>Enrichment and physiological characterization of a novel comammox Nitrospira indicates ammonium inhibition of complete nitrification.</title>
        <authorList>
            <person name="Sakoula D."/>
            <person name="Koch H."/>
            <person name="Frank J."/>
            <person name="Jetten M.S.M."/>
            <person name="van Kessel M.A.H.J."/>
            <person name="Lucker S."/>
        </authorList>
    </citation>
    <scope>NUCLEOTIDE SEQUENCE [LARGE SCALE GENOMIC DNA]</scope>
    <source>
        <strain evidence="2">Comreactor17</strain>
    </source>
</reference>
<evidence type="ECO:0000256" key="1">
    <source>
        <dbReference type="SAM" id="MobiDB-lite"/>
    </source>
</evidence>
<organism evidence="2 3">
    <name type="scientific">Candidatus Nitrospira kreftii</name>
    <dbReference type="NCBI Taxonomy" id="2652173"/>
    <lineage>
        <taxon>Bacteria</taxon>
        <taxon>Pseudomonadati</taxon>
        <taxon>Nitrospirota</taxon>
        <taxon>Nitrospiria</taxon>
        <taxon>Nitrospirales</taxon>
        <taxon>Nitrospiraceae</taxon>
        <taxon>Nitrospira</taxon>
    </lineage>
</organism>
<evidence type="ECO:0000313" key="3">
    <source>
        <dbReference type="Proteomes" id="UP000593737"/>
    </source>
</evidence>
<sequence>MRKHQPSYEEQIVKDYEKGRFKSVAPSKAELKRFKEAARATFIKNRRVNVRLSSPDLMDIQTRAAEEGVPYQTLIASVLHKFVTGRFTEKSSRLTTRSSGRAKRRRAA</sequence>